<dbReference type="RefSeq" id="WP_179817932.1">
    <property type="nucleotide sequence ID" value="NZ_JACCCO010000001.1"/>
</dbReference>
<evidence type="ECO:0000313" key="2">
    <source>
        <dbReference type="Proteomes" id="UP000576393"/>
    </source>
</evidence>
<name>A0A852UR85_9ACTN</name>
<proteinExistence type="predicted"/>
<organism evidence="1 2">
    <name type="scientific">Streptosporangium sandarakinum</name>
    <dbReference type="NCBI Taxonomy" id="1260955"/>
    <lineage>
        <taxon>Bacteria</taxon>
        <taxon>Bacillati</taxon>
        <taxon>Actinomycetota</taxon>
        <taxon>Actinomycetes</taxon>
        <taxon>Streptosporangiales</taxon>
        <taxon>Streptosporangiaceae</taxon>
        <taxon>Streptosporangium</taxon>
    </lineage>
</organism>
<evidence type="ECO:0000313" key="1">
    <source>
        <dbReference type="EMBL" id="NYF38138.1"/>
    </source>
</evidence>
<keyword evidence="2" id="KW-1185">Reference proteome</keyword>
<dbReference type="Proteomes" id="UP000576393">
    <property type="component" value="Unassembled WGS sequence"/>
</dbReference>
<sequence>MAIGVSRADAGYVIGWYAAPGDSSTTVDDAAARVTGRPACTFAQWADGHADRFQAGVVISIG</sequence>
<dbReference type="AlphaFoldDB" id="A0A852UR85"/>
<gene>
    <name evidence="1" type="ORF">HDA43_000297</name>
</gene>
<comment type="caution">
    <text evidence="1">The sequence shown here is derived from an EMBL/GenBank/DDBJ whole genome shotgun (WGS) entry which is preliminary data.</text>
</comment>
<protein>
    <submittedName>
        <fullName evidence="1">Uncharacterized protein</fullName>
    </submittedName>
</protein>
<accession>A0A852UR85</accession>
<dbReference type="EMBL" id="JACCCO010000001">
    <property type="protein sequence ID" value="NYF38138.1"/>
    <property type="molecule type" value="Genomic_DNA"/>
</dbReference>
<reference evidence="1 2" key="1">
    <citation type="submission" date="2020-07" db="EMBL/GenBank/DDBJ databases">
        <title>Sequencing the genomes of 1000 actinobacteria strains.</title>
        <authorList>
            <person name="Klenk H.-P."/>
        </authorList>
    </citation>
    <scope>NUCLEOTIDE SEQUENCE [LARGE SCALE GENOMIC DNA]</scope>
    <source>
        <strain evidence="1 2">DSM 45763</strain>
    </source>
</reference>